<dbReference type="SUPFAM" id="SSF52821">
    <property type="entry name" value="Rhodanese/Cell cycle control phosphatase"/>
    <property type="match status" value="1"/>
</dbReference>
<sequence>MAMKLTTEAVKMRFPGVSNMSTDELLQLIRQESSKLLLLDVREEKEFQVSHLCKAHHINPSQKDLEKVIKLIGESGASIGEPVTVVCYCSLGYRSSALAQQLAYELDKPVHQELKSKTVIYNLEGSIFKWANEGKDLEDNKGRKTVYVHPYNIVWGKLLNAELRSSEPCESRQETAMQTSLTEAKM</sequence>
<dbReference type="InterPro" id="IPR036873">
    <property type="entry name" value="Rhodanese-like_dom_sf"/>
</dbReference>
<name>A0ABN8RPP5_9CNID</name>
<dbReference type="Gene3D" id="3.40.250.10">
    <property type="entry name" value="Rhodanese-like domain"/>
    <property type="match status" value="1"/>
</dbReference>
<dbReference type="PROSITE" id="PS50206">
    <property type="entry name" value="RHODANESE_3"/>
    <property type="match status" value="1"/>
</dbReference>
<evidence type="ECO:0000313" key="3">
    <source>
        <dbReference type="Proteomes" id="UP001159427"/>
    </source>
</evidence>
<protein>
    <recommendedName>
        <fullName evidence="1">Rhodanese domain-containing protein</fullName>
    </recommendedName>
</protein>
<feature type="domain" description="Rhodanese" evidence="1">
    <location>
        <begin position="32"/>
        <end position="139"/>
    </location>
</feature>
<evidence type="ECO:0000259" key="1">
    <source>
        <dbReference type="PROSITE" id="PS50206"/>
    </source>
</evidence>
<accession>A0ABN8RPP5</accession>
<dbReference type="CDD" id="cd00158">
    <property type="entry name" value="RHOD"/>
    <property type="match status" value="1"/>
</dbReference>
<gene>
    <name evidence="2" type="ORF">PEVE_00013644</name>
</gene>
<keyword evidence="3" id="KW-1185">Reference proteome</keyword>
<reference evidence="2 3" key="1">
    <citation type="submission" date="2022-05" db="EMBL/GenBank/DDBJ databases">
        <authorList>
            <consortium name="Genoscope - CEA"/>
            <person name="William W."/>
        </authorList>
    </citation>
    <scope>NUCLEOTIDE SEQUENCE [LARGE SCALE GENOMIC DNA]</scope>
</reference>
<dbReference type="EMBL" id="CALNXI010002009">
    <property type="protein sequence ID" value="CAH3181461.1"/>
    <property type="molecule type" value="Genomic_DNA"/>
</dbReference>
<evidence type="ECO:0000313" key="2">
    <source>
        <dbReference type="EMBL" id="CAH3181461.1"/>
    </source>
</evidence>
<organism evidence="2 3">
    <name type="scientific">Porites evermanni</name>
    <dbReference type="NCBI Taxonomy" id="104178"/>
    <lineage>
        <taxon>Eukaryota</taxon>
        <taxon>Metazoa</taxon>
        <taxon>Cnidaria</taxon>
        <taxon>Anthozoa</taxon>
        <taxon>Hexacorallia</taxon>
        <taxon>Scleractinia</taxon>
        <taxon>Fungiina</taxon>
        <taxon>Poritidae</taxon>
        <taxon>Porites</taxon>
    </lineage>
</organism>
<dbReference type="InterPro" id="IPR001763">
    <property type="entry name" value="Rhodanese-like_dom"/>
</dbReference>
<dbReference type="Proteomes" id="UP001159427">
    <property type="component" value="Unassembled WGS sequence"/>
</dbReference>
<dbReference type="Pfam" id="PF00581">
    <property type="entry name" value="Rhodanese"/>
    <property type="match status" value="1"/>
</dbReference>
<dbReference type="SMART" id="SM00450">
    <property type="entry name" value="RHOD"/>
    <property type="match status" value="1"/>
</dbReference>
<proteinExistence type="predicted"/>
<comment type="caution">
    <text evidence="2">The sequence shown here is derived from an EMBL/GenBank/DDBJ whole genome shotgun (WGS) entry which is preliminary data.</text>
</comment>